<feature type="transmembrane region" description="Helical" evidence="2">
    <location>
        <begin position="35"/>
        <end position="57"/>
    </location>
</feature>
<keyword evidence="4" id="KW-1185">Reference proteome</keyword>
<evidence type="ECO:0000313" key="4">
    <source>
        <dbReference type="Proteomes" id="UP000239322"/>
    </source>
</evidence>
<comment type="caution">
    <text evidence="3">The sequence shown here is derived from an EMBL/GenBank/DDBJ whole genome shotgun (WGS) entry which is preliminary data.</text>
</comment>
<reference evidence="3 4" key="1">
    <citation type="submission" date="2018-03" db="EMBL/GenBank/DDBJ databases">
        <title>Novel Streptomyces sp. from soil.</title>
        <authorList>
            <person name="Tan G.Y.A."/>
            <person name="Lee Z.Y."/>
        </authorList>
    </citation>
    <scope>NUCLEOTIDE SEQUENCE [LARGE SCALE GENOMIC DNA]</scope>
    <source>
        <strain evidence="3 4">ST5x</strain>
    </source>
</reference>
<dbReference type="Proteomes" id="UP000239322">
    <property type="component" value="Unassembled WGS sequence"/>
</dbReference>
<dbReference type="RefSeq" id="WP_105871634.1">
    <property type="nucleotide sequence ID" value="NZ_PVLV01000594.1"/>
</dbReference>
<evidence type="ECO:0000256" key="2">
    <source>
        <dbReference type="SAM" id="Phobius"/>
    </source>
</evidence>
<keyword evidence="2" id="KW-1133">Transmembrane helix</keyword>
<protein>
    <submittedName>
        <fullName evidence="3">Uncharacterized protein</fullName>
    </submittedName>
</protein>
<name>A0A2S9PNN3_9ACTN</name>
<proteinExistence type="predicted"/>
<dbReference type="EMBL" id="PVLV01000594">
    <property type="protein sequence ID" value="PRH76025.1"/>
    <property type="molecule type" value="Genomic_DNA"/>
</dbReference>
<keyword evidence="2" id="KW-0812">Transmembrane</keyword>
<dbReference type="AlphaFoldDB" id="A0A2S9PNN3"/>
<gene>
    <name evidence="3" type="ORF">C6N75_27840</name>
</gene>
<feature type="transmembrane region" description="Helical" evidence="2">
    <location>
        <begin position="9"/>
        <end position="29"/>
    </location>
</feature>
<evidence type="ECO:0000313" key="3">
    <source>
        <dbReference type="EMBL" id="PRH76025.1"/>
    </source>
</evidence>
<accession>A0A2S9PNN3</accession>
<evidence type="ECO:0000256" key="1">
    <source>
        <dbReference type="SAM" id="MobiDB-lite"/>
    </source>
</evidence>
<sequence>MPRPITAQLAYGSATTVLATVTLLLASGATSGPDVALVGVASLLLGVLVAVGVRLPAALRARAKARTAGRHTAAPTTGPYARRPRAGAETPAREHSLRR</sequence>
<keyword evidence="2" id="KW-0472">Membrane</keyword>
<organism evidence="3 4">
    <name type="scientific">Streptomyces solincola</name>
    <dbReference type="NCBI Taxonomy" id="2100817"/>
    <lineage>
        <taxon>Bacteria</taxon>
        <taxon>Bacillati</taxon>
        <taxon>Actinomycetota</taxon>
        <taxon>Actinomycetes</taxon>
        <taxon>Kitasatosporales</taxon>
        <taxon>Streptomycetaceae</taxon>
        <taxon>Streptomyces</taxon>
    </lineage>
</organism>
<feature type="region of interest" description="Disordered" evidence="1">
    <location>
        <begin position="64"/>
        <end position="99"/>
    </location>
</feature>